<protein>
    <submittedName>
        <fullName evidence="2">ArdC-like ssDNA-binding domain-containing protein</fullName>
    </submittedName>
</protein>
<reference evidence="2 3" key="1">
    <citation type="submission" date="2024-09" db="EMBL/GenBank/DDBJ databases">
        <authorList>
            <person name="Sun Q."/>
            <person name="Mori K."/>
        </authorList>
    </citation>
    <scope>NUCLEOTIDE SEQUENCE [LARGE SCALE GENOMIC DNA]</scope>
    <source>
        <strain evidence="2 3">CGMCC 1.15906</strain>
    </source>
</reference>
<evidence type="ECO:0000313" key="3">
    <source>
        <dbReference type="Proteomes" id="UP001589890"/>
    </source>
</evidence>
<organism evidence="2 3">
    <name type="scientific">Kribbella deserti</name>
    <dbReference type="NCBI Taxonomy" id="1926257"/>
    <lineage>
        <taxon>Bacteria</taxon>
        <taxon>Bacillati</taxon>
        <taxon>Actinomycetota</taxon>
        <taxon>Actinomycetes</taxon>
        <taxon>Propionibacteriales</taxon>
        <taxon>Kribbellaceae</taxon>
        <taxon>Kribbella</taxon>
    </lineage>
</organism>
<feature type="domain" description="N-terminal" evidence="1">
    <location>
        <begin position="30"/>
        <end position="120"/>
    </location>
</feature>
<dbReference type="InterPro" id="IPR013610">
    <property type="entry name" value="ArdC_N"/>
</dbReference>
<keyword evidence="3" id="KW-1185">Reference proteome</keyword>
<comment type="caution">
    <text evidence="2">The sequence shown here is derived from an EMBL/GenBank/DDBJ whole genome shotgun (WGS) entry which is preliminary data.</text>
</comment>
<name>A0ABV6QEH9_9ACTN</name>
<dbReference type="RefSeq" id="WP_380043069.1">
    <property type="nucleotide sequence ID" value="NZ_JBHLTC010000001.1"/>
</dbReference>
<dbReference type="EMBL" id="JBHLTC010000001">
    <property type="protein sequence ID" value="MFC0622431.1"/>
    <property type="molecule type" value="Genomic_DNA"/>
</dbReference>
<accession>A0ABV6QEH9</accession>
<evidence type="ECO:0000259" key="1">
    <source>
        <dbReference type="Pfam" id="PF08401"/>
    </source>
</evidence>
<dbReference type="Pfam" id="PF08401">
    <property type="entry name" value="ArdcN"/>
    <property type="match status" value="1"/>
</dbReference>
<evidence type="ECO:0000313" key="2">
    <source>
        <dbReference type="EMBL" id="MFC0622431.1"/>
    </source>
</evidence>
<proteinExistence type="predicted"/>
<dbReference type="Proteomes" id="UP001589890">
    <property type="component" value="Unassembled WGS sequence"/>
</dbReference>
<sequence>MVNREAERRAKVDELHQRLVDEVRQLRTGKAWKAWLDAATRFHDYSFRNVVLIAMQCPGATRVAGFHTWKRLGRHVNRHEKGIQILAPIYRKPRSGELNEPATEEAASRRLVGYRVTSVFDISQTSGDPLPALPKPGLIRGRAPAGLWDALAAEVTRAGFTLNREAISAAGAKGFTTYLDRRVVVAAELDEATAVAVLAHEVAHMTMHLPDPQAASEIAKCRGIREVEAESVAYMLLSHHGLRTDEASFAYVAGWAASLSRTEPEAEVQKVGNYVVNVARTLIDRTDAHLGHHASRPTRDKLLTTSTTLDKADIGLDPR</sequence>
<gene>
    <name evidence="2" type="ORF">ACFFGN_00025</name>
</gene>